<proteinExistence type="inferred from homology"/>
<dbReference type="RefSeq" id="WP_310255596.1">
    <property type="nucleotide sequence ID" value="NZ_JAVDWA010000001.1"/>
</dbReference>
<dbReference type="SUPFAM" id="SSF46785">
    <property type="entry name" value="Winged helix' DNA-binding domain"/>
    <property type="match status" value="1"/>
</dbReference>
<protein>
    <submittedName>
        <fullName evidence="6">DNA-binding transcriptional LysR family regulator</fullName>
    </submittedName>
</protein>
<dbReference type="Gene3D" id="3.40.190.290">
    <property type="match status" value="1"/>
</dbReference>
<feature type="domain" description="HTH lysR-type" evidence="5">
    <location>
        <begin position="2"/>
        <end position="59"/>
    </location>
</feature>
<dbReference type="InterPro" id="IPR036388">
    <property type="entry name" value="WH-like_DNA-bd_sf"/>
</dbReference>
<dbReference type="Gene3D" id="1.10.10.10">
    <property type="entry name" value="Winged helix-like DNA-binding domain superfamily/Winged helix DNA-binding domain"/>
    <property type="match status" value="1"/>
</dbReference>
<keyword evidence="4" id="KW-0804">Transcription</keyword>
<dbReference type="PANTHER" id="PTHR30126:SF40">
    <property type="entry name" value="HTH-TYPE TRANSCRIPTIONAL REGULATOR GLTR"/>
    <property type="match status" value="1"/>
</dbReference>
<comment type="caution">
    <text evidence="6">The sequence shown here is derived from an EMBL/GenBank/DDBJ whole genome shotgun (WGS) entry which is preliminary data.</text>
</comment>
<dbReference type="Pfam" id="PF00126">
    <property type="entry name" value="HTH_1"/>
    <property type="match status" value="1"/>
</dbReference>
<evidence type="ECO:0000256" key="1">
    <source>
        <dbReference type="ARBA" id="ARBA00009437"/>
    </source>
</evidence>
<dbReference type="Pfam" id="PF03466">
    <property type="entry name" value="LysR_substrate"/>
    <property type="match status" value="1"/>
</dbReference>
<evidence type="ECO:0000256" key="3">
    <source>
        <dbReference type="ARBA" id="ARBA00023125"/>
    </source>
</evidence>
<organism evidence="6 7">
    <name type="scientific">Fictibacillus barbaricus</name>
    <dbReference type="NCBI Taxonomy" id="182136"/>
    <lineage>
        <taxon>Bacteria</taxon>
        <taxon>Bacillati</taxon>
        <taxon>Bacillota</taxon>
        <taxon>Bacilli</taxon>
        <taxon>Bacillales</taxon>
        <taxon>Fictibacillaceae</taxon>
        <taxon>Fictibacillus</taxon>
    </lineage>
</organism>
<dbReference type="PRINTS" id="PR00039">
    <property type="entry name" value="HTHLYSR"/>
</dbReference>
<dbReference type="EMBL" id="JAVDWA010000001">
    <property type="protein sequence ID" value="MDR7071180.1"/>
    <property type="molecule type" value="Genomic_DNA"/>
</dbReference>
<dbReference type="PROSITE" id="PS50931">
    <property type="entry name" value="HTH_LYSR"/>
    <property type="match status" value="1"/>
</dbReference>
<dbReference type="InterPro" id="IPR000847">
    <property type="entry name" value="LysR_HTH_N"/>
</dbReference>
<keyword evidence="3 6" id="KW-0238">DNA-binding</keyword>
<evidence type="ECO:0000256" key="4">
    <source>
        <dbReference type="ARBA" id="ARBA00023163"/>
    </source>
</evidence>
<name>A0ABU1TVF6_9BACL</name>
<reference evidence="6 7" key="1">
    <citation type="submission" date="2023-07" db="EMBL/GenBank/DDBJ databases">
        <title>Sorghum-associated microbial communities from plants grown in Nebraska, USA.</title>
        <authorList>
            <person name="Schachtman D."/>
        </authorList>
    </citation>
    <scope>NUCLEOTIDE SEQUENCE [LARGE SCALE GENOMIC DNA]</scope>
    <source>
        <strain evidence="6 7">BE211</strain>
    </source>
</reference>
<accession>A0ABU1TVF6</accession>
<evidence type="ECO:0000313" key="6">
    <source>
        <dbReference type="EMBL" id="MDR7071180.1"/>
    </source>
</evidence>
<keyword evidence="2" id="KW-0805">Transcription regulation</keyword>
<dbReference type="GO" id="GO:0003677">
    <property type="term" value="F:DNA binding"/>
    <property type="evidence" value="ECO:0007669"/>
    <property type="project" value="UniProtKB-KW"/>
</dbReference>
<sequence length="295" mass="34132">MIDFEWYRSFISIYKNRSVSAAAKARIMTQPAMSQHLAALEAEIGEPLFIRAPRKMIPTDKGKDLYTKIVPLIENLENTTLQMIHDSSASTLDPLVRLGSPAEYFTKRALPNISSLNIRFLTQFGIANTLLEKLEKDEVDLILTTQKTNFSGIEYTKIEDEKFVVVTPFDYKFQVEETMENEKWLASQKWLSYGLELPIIRRYWQQHFRKRPDFQAYHIIPDLKSILEGIEMGMGISVLPTYLIEESLNLQRVKVLFPERYAENTIYAAYKAEQKNSPIIEQVLNALKNTKEPIS</sequence>
<dbReference type="InterPro" id="IPR036390">
    <property type="entry name" value="WH_DNA-bd_sf"/>
</dbReference>
<evidence type="ECO:0000313" key="7">
    <source>
        <dbReference type="Proteomes" id="UP001258181"/>
    </source>
</evidence>
<dbReference type="SUPFAM" id="SSF53850">
    <property type="entry name" value="Periplasmic binding protein-like II"/>
    <property type="match status" value="1"/>
</dbReference>
<dbReference type="Proteomes" id="UP001258181">
    <property type="component" value="Unassembled WGS sequence"/>
</dbReference>
<dbReference type="InterPro" id="IPR005119">
    <property type="entry name" value="LysR_subst-bd"/>
</dbReference>
<gene>
    <name evidence="6" type="ORF">J2X07_000155</name>
</gene>
<comment type="similarity">
    <text evidence="1">Belongs to the LysR transcriptional regulatory family.</text>
</comment>
<dbReference type="PANTHER" id="PTHR30126">
    <property type="entry name" value="HTH-TYPE TRANSCRIPTIONAL REGULATOR"/>
    <property type="match status" value="1"/>
</dbReference>
<keyword evidence="7" id="KW-1185">Reference proteome</keyword>
<dbReference type="CDD" id="cd05466">
    <property type="entry name" value="PBP2_LTTR_substrate"/>
    <property type="match status" value="1"/>
</dbReference>
<evidence type="ECO:0000259" key="5">
    <source>
        <dbReference type="PROSITE" id="PS50931"/>
    </source>
</evidence>
<evidence type="ECO:0000256" key="2">
    <source>
        <dbReference type="ARBA" id="ARBA00023015"/>
    </source>
</evidence>